<protein>
    <recommendedName>
        <fullName evidence="5">RxLR effector protein</fullName>
    </recommendedName>
</protein>
<dbReference type="EMBL" id="JAACNO010001931">
    <property type="protein sequence ID" value="KAF4136548.1"/>
    <property type="molecule type" value="Genomic_DNA"/>
</dbReference>
<comment type="domain">
    <text evidence="5">The RxLR-dEER motif acts to carry the protein into the host cell cytoplasm through binding to cell surface phosphatidylinositol-3-phosphate.</text>
</comment>
<gene>
    <name evidence="6" type="ORF">GN244_ATG15104</name>
    <name evidence="7" type="ORF">GN958_ATG14223</name>
</gene>
<proteinExistence type="inferred from homology"/>
<feature type="signal peptide" evidence="5">
    <location>
        <begin position="1"/>
        <end position="18"/>
    </location>
</feature>
<dbReference type="Proteomes" id="UP000602510">
    <property type="component" value="Unassembled WGS sequence"/>
</dbReference>
<comment type="similarity">
    <text evidence="2 5">Belongs to the RxLR effector family.</text>
</comment>
<keyword evidence="4 5" id="KW-0732">Signal</keyword>
<keyword evidence="8" id="KW-1185">Reference proteome</keyword>
<dbReference type="InterPro" id="IPR031825">
    <property type="entry name" value="RXLR"/>
</dbReference>
<keyword evidence="3 5" id="KW-0964">Secreted</keyword>
<evidence type="ECO:0000313" key="6">
    <source>
        <dbReference type="EMBL" id="KAF4032997.1"/>
    </source>
</evidence>
<evidence type="ECO:0000256" key="3">
    <source>
        <dbReference type="ARBA" id="ARBA00022525"/>
    </source>
</evidence>
<dbReference type="EMBL" id="WSZM01000443">
    <property type="protein sequence ID" value="KAF4032997.1"/>
    <property type="molecule type" value="Genomic_DNA"/>
</dbReference>
<organism evidence="6 8">
    <name type="scientific">Phytophthora infestans</name>
    <name type="common">Potato late blight agent</name>
    <name type="synonym">Botrytis infestans</name>
    <dbReference type="NCBI Taxonomy" id="4787"/>
    <lineage>
        <taxon>Eukaryota</taxon>
        <taxon>Sar</taxon>
        <taxon>Stramenopiles</taxon>
        <taxon>Oomycota</taxon>
        <taxon>Peronosporomycetes</taxon>
        <taxon>Peronosporales</taxon>
        <taxon>Peronosporaceae</taxon>
        <taxon>Phytophthora</taxon>
    </lineage>
</organism>
<feature type="chain" id="PRO_5044948231" description="RxLR effector protein" evidence="5">
    <location>
        <begin position="19"/>
        <end position="135"/>
    </location>
</feature>
<evidence type="ECO:0000313" key="7">
    <source>
        <dbReference type="EMBL" id="KAF4136548.1"/>
    </source>
</evidence>
<comment type="caution">
    <text evidence="6">The sequence shown here is derived from an EMBL/GenBank/DDBJ whole genome shotgun (WGS) entry which is preliminary data.</text>
</comment>
<dbReference type="Pfam" id="PF16810">
    <property type="entry name" value="RXLR"/>
    <property type="match status" value="1"/>
</dbReference>
<sequence length="135" mass="15202">MRLAFLLLAVSHFICGNALPTNVKSSPVVSPGLIQSFDNAQKPVVMSRKLLRTDERLSEANEERTKLSELFRLDDDEVAAIKELSSMFSAFLQKKSQALDVYDEIFRSGYPIDTAARISNLYTKYLKDPQAFRGP</sequence>
<evidence type="ECO:0000256" key="2">
    <source>
        <dbReference type="ARBA" id="ARBA00010400"/>
    </source>
</evidence>
<name>A0A833RTM8_PHYIN</name>
<dbReference type="Proteomes" id="UP000704712">
    <property type="component" value="Unassembled WGS sequence"/>
</dbReference>
<evidence type="ECO:0000256" key="1">
    <source>
        <dbReference type="ARBA" id="ARBA00004613"/>
    </source>
</evidence>
<accession>A0A833RTM8</accession>
<evidence type="ECO:0000313" key="8">
    <source>
        <dbReference type="Proteomes" id="UP000602510"/>
    </source>
</evidence>
<comment type="subcellular location">
    <subcellularLocation>
        <location evidence="1 5">Secreted</location>
    </subcellularLocation>
</comment>
<comment type="function">
    <text evidence="5">Effector that suppresses plant defense responses during pathogen infection.</text>
</comment>
<evidence type="ECO:0000256" key="5">
    <source>
        <dbReference type="RuleBase" id="RU367124"/>
    </source>
</evidence>
<evidence type="ECO:0000256" key="4">
    <source>
        <dbReference type="ARBA" id="ARBA00022729"/>
    </source>
</evidence>
<dbReference type="AlphaFoldDB" id="A0A833RTM8"/>
<reference evidence="6" key="1">
    <citation type="submission" date="2020-04" db="EMBL/GenBank/DDBJ databases">
        <title>Hybrid Assembly of Korean Phytophthora infestans isolates.</title>
        <authorList>
            <person name="Prokchorchik M."/>
            <person name="Lee Y."/>
            <person name="Seo J."/>
            <person name="Cho J.-H."/>
            <person name="Park Y.-E."/>
            <person name="Jang D.-C."/>
            <person name="Im J.-S."/>
            <person name="Choi J.-G."/>
            <person name="Park H.-J."/>
            <person name="Lee G.-B."/>
            <person name="Lee Y.-G."/>
            <person name="Hong S.-Y."/>
            <person name="Cho K."/>
            <person name="Sohn K.H."/>
        </authorList>
    </citation>
    <scope>NUCLEOTIDE SEQUENCE</scope>
    <source>
        <strain evidence="6">KR_1_A1</strain>
        <strain evidence="7">KR_2_A2</strain>
    </source>
</reference>